<evidence type="ECO:0008006" key="4">
    <source>
        <dbReference type="Google" id="ProtNLM"/>
    </source>
</evidence>
<name>A0AAV3KXA7_ENTFC</name>
<gene>
    <name evidence="2" type="ORF">O991_03418</name>
</gene>
<sequence length="57" mass="6431">MIKINTLWIALFVFMLVVISNANLFVGCLFAGMITLLSLLEDFTKKEGARHERVSKS</sequence>
<dbReference type="Proteomes" id="UP000017126">
    <property type="component" value="Unassembled WGS sequence"/>
</dbReference>
<evidence type="ECO:0000313" key="2">
    <source>
        <dbReference type="EMBL" id="ERT44382.1"/>
    </source>
</evidence>
<proteinExistence type="predicted"/>
<keyword evidence="1" id="KW-1133">Transmembrane helix</keyword>
<feature type="transmembrane region" description="Helical" evidence="1">
    <location>
        <begin position="7"/>
        <end position="40"/>
    </location>
</feature>
<organism evidence="2 3">
    <name type="scientific">Enterococcus faecium 10/96A</name>
    <dbReference type="NCBI Taxonomy" id="1391465"/>
    <lineage>
        <taxon>Bacteria</taxon>
        <taxon>Bacillati</taxon>
        <taxon>Bacillota</taxon>
        <taxon>Bacilli</taxon>
        <taxon>Lactobacillales</taxon>
        <taxon>Enterococcaceae</taxon>
        <taxon>Enterococcus</taxon>
    </lineage>
</organism>
<accession>A0AAV3KXA7</accession>
<dbReference type="PROSITE" id="PS51257">
    <property type="entry name" value="PROKAR_LIPOPROTEIN"/>
    <property type="match status" value="1"/>
</dbReference>
<dbReference type="AlphaFoldDB" id="A0AAV3KXA7"/>
<keyword evidence="1" id="KW-0812">Transmembrane</keyword>
<evidence type="ECO:0000256" key="1">
    <source>
        <dbReference type="SAM" id="Phobius"/>
    </source>
</evidence>
<dbReference type="EMBL" id="AXOL01000110">
    <property type="protein sequence ID" value="ERT44382.1"/>
    <property type="molecule type" value="Genomic_DNA"/>
</dbReference>
<dbReference type="RefSeq" id="WP_002299332.1">
    <property type="nucleotide sequence ID" value="NZ_KI518313.1"/>
</dbReference>
<keyword evidence="1" id="KW-0472">Membrane</keyword>
<evidence type="ECO:0000313" key="3">
    <source>
        <dbReference type="Proteomes" id="UP000017126"/>
    </source>
</evidence>
<protein>
    <recommendedName>
        <fullName evidence="4">Phage protein</fullName>
    </recommendedName>
</protein>
<comment type="caution">
    <text evidence="2">The sequence shown here is derived from an EMBL/GenBank/DDBJ whole genome shotgun (WGS) entry which is preliminary data.</text>
</comment>
<reference evidence="2 3" key="1">
    <citation type="submission" date="2013-09" db="EMBL/GenBank/DDBJ databases">
        <title>The Genome Sequence of Enterococcus faecium 10/96A.</title>
        <authorList>
            <consortium name="The Broad Institute Genome Sequencing Platform"/>
            <consortium name="The Broad Institute Genome Sequencing Center for Infectious Disease"/>
            <person name="Earl A.M."/>
            <person name="Gilmore M.S."/>
            <person name="Lebreton F."/>
            <person name="Courvalin P."/>
            <person name="Walker B."/>
            <person name="Young S.K."/>
            <person name="Zeng Q."/>
            <person name="Gargeya S."/>
            <person name="Fitzgerald M."/>
            <person name="Haas B."/>
            <person name="Abouelleil A."/>
            <person name="Alvarado L."/>
            <person name="Arachchi H.M."/>
            <person name="Berlin A.M."/>
            <person name="Chapman S.B."/>
            <person name="Dewar J."/>
            <person name="Goldberg J."/>
            <person name="Griggs A."/>
            <person name="Gujja S."/>
            <person name="Hansen M."/>
            <person name="Howarth C."/>
            <person name="Imamovic A."/>
            <person name="Larimer J."/>
            <person name="McCowan C."/>
            <person name="Murphy C."/>
            <person name="Neiman D."/>
            <person name="Pearson M."/>
            <person name="Priest M."/>
            <person name="Roberts A."/>
            <person name="Saif S."/>
            <person name="Shea T."/>
            <person name="Sisk P."/>
            <person name="Sykes S."/>
            <person name="Wortman J."/>
            <person name="Nusbaum C."/>
            <person name="Birren B."/>
        </authorList>
    </citation>
    <scope>NUCLEOTIDE SEQUENCE [LARGE SCALE GENOMIC DNA]</scope>
    <source>
        <strain evidence="2 3">10/96A</strain>
    </source>
</reference>